<evidence type="ECO:0000313" key="2">
    <source>
        <dbReference type="Proteomes" id="UP000510844"/>
    </source>
</evidence>
<gene>
    <name evidence="1" type="ORF">H1D33_14645</name>
</gene>
<dbReference type="KEGG" id="mfeu:H1D33_14645"/>
<dbReference type="AlphaFoldDB" id="A0AAF0SWV9"/>
<proteinExistence type="predicted"/>
<accession>A0AAF0SWV9</accession>
<dbReference type="Proteomes" id="UP000510844">
    <property type="component" value="Chromosome"/>
</dbReference>
<keyword evidence="2" id="KW-1185">Reference proteome</keyword>
<protein>
    <recommendedName>
        <fullName evidence="3">SAM-dependent methyltransferase</fullName>
    </recommendedName>
</protein>
<organism evidence="1 2">
    <name type="scientific">Micromonospora robiginosa</name>
    <dbReference type="NCBI Taxonomy" id="2749844"/>
    <lineage>
        <taxon>Bacteria</taxon>
        <taxon>Bacillati</taxon>
        <taxon>Actinomycetota</taxon>
        <taxon>Actinomycetes</taxon>
        <taxon>Micromonosporales</taxon>
        <taxon>Micromonosporaceae</taxon>
        <taxon>Micromonospora</taxon>
    </lineage>
</organism>
<reference evidence="2" key="1">
    <citation type="submission" date="2020-07" db="EMBL/GenBank/DDBJ databases">
        <title>A new Micromonospora strain with potent antibiotic activity isolated from the microbiome of a mid-Atlantic deep-sea sponge.</title>
        <authorList>
            <person name="Back C.R."/>
            <person name="Stennett H.L."/>
            <person name="Williams S.E."/>
            <person name="Wang L."/>
            <person name="Ojeda Gomez J."/>
            <person name="Abdulle O.M."/>
            <person name="Duffy T."/>
            <person name="Hendry K.R."/>
            <person name="Powell D."/>
            <person name="Stach J.E."/>
            <person name="Essex-Lopresti A.E."/>
            <person name="Willis C.L."/>
            <person name="Curnow P."/>
            <person name="Race P.R."/>
        </authorList>
    </citation>
    <scope>NUCLEOTIDE SEQUENCE [LARGE SCALE GENOMIC DNA]</scope>
    <source>
        <strain evidence="2">28ISP2-46</strain>
    </source>
</reference>
<evidence type="ECO:0000313" key="1">
    <source>
        <dbReference type="EMBL" id="WMF04568.1"/>
    </source>
</evidence>
<dbReference type="EMBL" id="CP059322">
    <property type="protein sequence ID" value="WMF04568.1"/>
    <property type="molecule type" value="Genomic_DNA"/>
</dbReference>
<evidence type="ECO:0008006" key="3">
    <source>
        <dbReference type="Google" id="ProtNLM"/>
    </source>
</evidence>
<sequence length="71" mass="7658">MTGTGWLSETRTAYDTVAEDYARVLPDVVEPPLDRAVLSAFAETVGPGRPALEVGAERQPQAFLLAERAAR</sequence>
<name>A0AAF0SWV9_9ACTN</name>
<reference evidence="1 2" key="2">
    <citation type="journal article" date="2021" name="Mar. Drugs">
        <title>A New Micromonospora Strain with Antibiotic Activity Isolated from the Microbiome of a Mid-Atlantic Deep-Sea Sponge.</title>
        <authorList>
            <person name="Back C.R."/>
            <person name="Stennett H.L."/>
            <person name="Williams S.E."/>
            <person name="Wang L."/>
            <person name="Ojeda Gomez J."/>
            <person name="Abdulle O.M."/>
            <person name="Duffy T."/>
            <person name="Neal C."/>
            <person name="Mantell J."/>
            <person name="Jepson M.A."/>
            <person name="Hendry K.R."/>
            <person name="Powell D."/>
            <person name="Stach J.E.M."/>
            <person name="Essex-Lopresti A.E."/>
            <person name="Willis C.L."/>
            <person name="Curnow P."/>
            <person name="Race P.R."/>
        </authorList>
    </citation>
    <scope>NUCLEOTIDE SEQUENCE [LARGE SCALE GENOMIC DNA]</scope>
    <source>
        <strain evidence="1 2">28ISP2-46</strain>
    </source>
</reference>
<dbReference type="RefSeq" id="WP_246412067.1">
    <property type="nucleotide sequence ID" value="NZ_CP059322.2"/>
</dbReference>